<evidence type="ECO:0000313" key="4">
    <source>
        <dbReference type="EMBL" id="OAS17419.1"/>
    </source>
</evidence>
<gene>
    <name evidence="4" type="ORF">A8708_21865</name>
</gene>
<dbReference type="AlphaFoldDB" id="A0A198A7G9"/>
<evidence type="ECO:0000256" key="1">
    <source>
        <dbReference type="ARBA" id="ARBA00043985"/>
    </source>
</evidence>
<feature type="compositionally biased region" description="Basic and acidic residues" evidence="3">
    <location>
        <begin position="212"/>
        <end position="224"/>
    </location>
</feature>
<dbReference type="PANTHER" id="PTHR31088:SF6">
    <property type="entry name" value="PHAGE SHOCK PROTEIN A"/>
    <property type="match status" value="1"/>
</dbReference>
<dbReference type="Proteomes" id="UP000078454">
    <property type="component" value="Unassembled WGS sequence"/>
</dbReference>
<dbReference type="PANTHER" id="PTHR31088">
    <property type="entry name" value="MEMBRANE-ASSOCIATED PROTEIN VIPP1, CHLOROPLASTIC"/>
    <property type="match status" value="1"/>
</dbReference>
<reference evidence="4 5" key="1">
    <citation type="submission" date="2016-05" db="EMBL/GenBank/DDBJ databases">
        <title>Paenibacillus sp. 1ZS3-15 nov., isolated from the rhizosphere soil.</title>
        <authorList>
            <person name="Zhang X.X."/>
            <person name="Zhang J."/>
        </authorList>
    </citation>
    <scope>NUCLEOTIDE SEQUENCE [LARGE SCALE GENOMIC DNA]</scope>
    <source>
        <strain evidence="4 5">1ZS3-15</strain>
    </source>
</reference>
<dbReference type="RefSeq" id="WP_068665890.1">
    <property type="nucleotide sequence ID" value="NZ_LYPB01000072.1"/>
</dbReference>
<evidence type="ECO:0000256" key="3">
    <source>
        <dbReference type="SAM" id="MobiDB-lite"/>
    </source>
</evidence>
<evidence type="ECO:0000256" key="2">
    <source>
        <dbReference type="SAM" id="Coils"/>
    </source>
</evidence>
<comment type="caution">
    <text evidence="4">The sequence shown here is derived from an EMBL/GenBank/DDBJ whole genome shotgun (WGS) entry which is preliminary data.</text>
</comment>
<keyword evidence="2" id="KW-0175">Coiled coil</keyword>
<organism evidence="4 5">
    <name type="scientific">Paenibacillus oryzisoli</name>
    <dbReference type="NCBI Taxonomy" id="1850517"/>
    <lineage>
        <taxon>Bacteria</taxon>
        <taxon>Bacillati</taxon>
        <taxon>Bacillota</taxon>
        <taxon>Bacilli</taxon>
        <taxon>Bacillales</taxon>
        <taxon>Paenibacillaceae</taxon>
        <taxon>Paenibacillus</taxon>
    </lineage>
</organism>
<feature type="region of interest" description="Disordered" evidence="3">
    <location>
        <begin position="212"/>
        <end position="231"/>
    </location>
</feature>
<keyword evidence="5" id="KW-1185">Reference proteome</keyword>
<dbReference type="OrthoDB" id="9779630at2"/>
<proteinExistence type="inferred from homology"/>
<dbReference type="STRING" id="1850517.A8708_21865"/>
<dbReference type="Pfam" id="PF04012">
    <property type="entry name" value="PspA_IM30"/>
    <property type="match status" value="1"/>
</dbReference>
<feature type="coiled-coil region" evidence="2">
    <location>
        <begin position="108"/>
        <end position="135"/>
    </location>
</feature>
<evidence type="ECO:0000313" key="5">
    <source>
        <dbReference type="Proteomes" id="UP000078454"/>
    </source>
</evidence>
<comment type="similarity">
    <text evidence="1">Belongs to the PspA/Vipp/IM30 family.</text>
</comment>
<accession>A0A198A7G9</accession>
<dbReference type="InterPro" id="IPR007157">
    <property type="entry name" value="PspA_VIPP1"/>
</dbReference>
<name>A0A198A7G9_9BACL</name>
<dbReference type="EMBL" id="LYPB01000072">
    <property type="protein sequence ID" value="OAS17419.1"/>
    <property type="molecule type" value="Genomic_DNA"/>
</dbReference>
<sequence length="231" mass="27084">MSLFRRMRDITVATLNEHLEKSEDPVRLIDQYLANQREQLVQSERLYQQCVSHAASLRQQYLTALETKEKREHQALLALKAGEEHMARIVLQEKLQAEEKSAQYHELYEQAKQSILELDEELQQLKADYKEVADKRSYYLARMESARLQQRMHARSNVAQDGAPRMFGRLEERVSDMELHARTLRDVRKMGRESFYSGGNPAVDAEMEALRNRLKQEGTQDHEQTIPLTKR</sequence>
<protein>
    <submittedName>
        <fullName evidence="4">Phage shock protein A</fullName>
    </submittedName>
</protein>